<dbReference type="HOGENOM" id="CLU_643264_0_0_1"/>
<evidence type="ECO:0000313" key="2">
    <source>
        <dbReference type="EMBL" id="EED95041.1"/>
    </source>
</evidence>
<proteinExistence type="predicted"/>
<name>B8BW35_THAPS</name>
<dbReference type="PaxDb" id="35128-Thaps3049"/>
<dbReference type="InParanoid" id="B8BW35"/>
<reference evidence="2 3" key="1">
    <citation type="journal article" date="2004" name="Science">
        <title>The genome of the diatom Thalassiosira pseudonana: ecology, evolution, and metabolism.</title>
        <authorList>
            <person name="Armbrust E.V."/>
            <person name="Berges J.A."/>
            <person name="Bowler C."/>
            <person name="Green B.R."/>
            <person name="Martinez D."/>
            <person name="Putnam N.H."/>
            <person name="Zhou S."/>
            <person name="Allen A.E."/>
            <person name="Apt K.E."/>
            <person name="Bechner M."/>
            <person name="Brzezinski M.A."/>
            <person name="Chaal B.K."/>
            <person name="Chiovitti A."/>
            <person name="Davis A.K."/>
            <person name="Demarest M.S."/>
            <person name="Detter J.C."/>
            <person name="Glavina T."/>
            <person name="Goodstein D."/>
            <person name="Hadi M.Z."/>
            <person name="Hellsten U."/>
            <person name="Hildebrand M."/>
            <person name="Jenkins B.D."/>
            <person name="Jurka J."/>
            <person name="Kapitonov V.V."/>
            <person name="Kroger N."/>
            <person name="Lau W.W."/>
            <person name="Lane T.W."/>
            <person name="Larimer F.W."/>
            <person name="Lippmeier J.C."/>
            <person name="Lucas S."/>
            <person name="Medina M."/>
            <person name="Montsant A."/>
            <person name="Obornik M."/>
            <person name="Parker M.S."/>
            <person name="Palenik B."/>
            <person name="Pazour G.J."/>
            <person name="Richardson P.M."/>
            <person name="Rynearson T.A."/>
            <person name="Saito M.A."/>
            <person name="Schwartz D.C."/>
            <person name="Thamatrakoln K."/>
            <person name="Valentin K."/>
            <person name="Vardi A."/>
            <person name="Wilkerson F.P."/>
            <person name="Rokhsar D.S."/>
        </authorList>
    </citation>
    <scope>NUCLEOTIDE SEQUENCE [LARGE SCALE GENOMIC DNA]</scope>
    <source>
        <strain evidence="2 3">CCMP1335</strain>
    </source>
</reference>
<feature type="region of interest" description="Disordered" evidence="1">
    <location>
        <begin position="156"/>
        <end position="195"/>
    </location>
</feature>
<feature type="region of interest" description="Disordered" evidence="1">
    <location>
        <begin position="249"/>
        <end position="294"/>
    </location>
</feature>
<dbReference type="KEGG" id="tps:THAPSDRAFT_3049"/>
<dbReference type="RefSeq" id="XP_002287598.1">
    <property type="nucleotide sequence ID" value="XM_002287562.1"/>
</dbReference>
<dbReference type="OMA" id="MASCDIR"/>
<organism evidence="2 3">
    <name type="scientific">Thalassiosira pseudonana</name>
    <name type="common">Marine diatom</name>
    <name type="synonym">Cyclotella nana</name>
    <dbReference type="NCBI Taxonomy" id="35128"/>
    <lineage>
        <taxon>Eukaryota</taxon>
        <taxon>Sar</taxon>
        <taxon>Stramenopiles</taxon>
        <taxon>Ochrophyta</taxon>
        <taxon>Bacillariophyta</taxon>
        <taxon>Coscinodiscophyceae</taxon>
        <taxon>Thalassiosirophycidae</taxon>
        <taxon>Thalassiosirales</taxon>
        <taxon>Thalassiosiraceae</taxon>
        <taxon>Thalassiosira</taxon>
    </lineage>
</organism>
<keyword evidence="3" id="KW-1185">Reference proteome</keyword>
<gene>
    <name evidence="2" type="ORF">THAPSDRAFT_3049</name>
</gene>
<feature type="compositionally biased region" description="Low complexity" evidence="1">
    <location>
        <begin position="269"/>
        <end position="281"/>
    </location>
</feature>
<protein>
    <submittedName>
        <fullName evidence="2">Uncharacterized protein</fullName>
    </submittedName>
</protein>
<dbReference type="EMBL" id="CM000639">
    <property type="protein sequence ID" value="EED95041.1"/>
    <property type="molecule type" value="Genomic_DNA"/>
</dbReference>
<dbReference type="Proteomes" id="UP000001449">
    <property type="component" value="Chromosome 2"/>
</dbReference>
<feature type="compositionally biased region" description="Polar residues" evidence="1">
    <location>
        <begin position="167"/>
        <end position="181"/>
    </location>
</feature>
<feature type="region of interest" description="Disordered" evidence="1">
    <location>
        <begin position="131"/>
        <end position="150"/>
    </location>
</feature>
<reference evidence="2 3" key="2">
    <citation type="journal article" date="2008" name="Nature">
        <title>The Phaeodactylum genome reveals the evolutionary history of diatom genomes.</title>
        <authorList>
            <person name="Bowler C."/>
            <person name="Allen A.E."/>
            <person name="Badger J.H."/>
            <person name="Grimwood J."/>
            <person name="Jabbari K."/>
            <person name="Kuo A."/>
            <person name="Maheswari U."/>
            <person name="Martens C."/>
            <person name="Maumus F."/>
            <person name="Otillar R.P."/>
            <person name="Rayko E."/>
            <person name="Salamov A."/>
            <person name="Vandepoele K."/>
            <person name="Beszteri B."/>
            <person name="Gruber A."/>
            <person name="Heijde M."/>
            <person name="Katinka M."/>
            <person name="Mock T."/>
            <person name="Valentin K."/>
            <person name="Verret F."/>
            <person name="Berges J.A."/>
            <person name="Brownlee C."/>
            <person name="Cadoret J.P."/>
            <person name="Chiovitti A."/>
            <person name="Choi C.J."/>
            <person name="Coesel S."/>
            <person name="De Martino A."/>
            <person name="Detter J.C."/>
            <person name="Durkin C."/>
            <person name="Falciatore A."/>
            <person name="Fournet J."/>
            <person name="Haruta M."/>
            <person name="Huysman M.J."/>
            <person name="Jenkins B.D."/>
            <person name="Jiroutova K."/>
            <person name="Jorgensen R.E."/>
            <person name="Joubert Y."/>
            <person name="Kaplan A."/>
            <person name="Kroger N."/>
            <person name="Kroth P.G."/>
            <person name="La Roche J."/>
            <person name="Lindquist E."/>
            <person name="Lommer M."/>
            <person name="Martin-Jezequel V."/>
            <person name="Lopez P.J."/>
            <person name="Lucas S."/>
            <person name="Mangogna M."/>
            <person name="McGinnis K."/>
            <person name="Medlin L.K."/>
            <person name="Montsant A."/>
            <person name="Oudot-Le Secq M.P."/>
            <person name="Napoli C."/>
            <person name="Obornik M."/>
            <person name="Parker M.S."/>
            <person name="Petit J.L."/>
            <person name="Porcel B.M."/>
            <person name="Poulsen N."/>
            <person name="Robison M."/>
            <person name="Rychlewski L."/>
            <person name="Rynearson T.A."/>
            <person name="Schmutz J."/>
            <person name="Shapiro H."/>
            <person name="Siaut M."/>
            <person name="Stanley M."/>
            <person name="Sussman M.R."/>
            <person name="Taylor A.R."/>
            <person name="Vardi A."/>
            <person name="von Dassow P."/>
            <person name="Vyverman W."/>
            <person name="Willis A."/>
            <person name="Wyrwicz L.S."/>
            <person name="Rokhsar D.S."/>
            <person name="Weissenbach J."/>
            <person name="Armbrust E.V."/>
            <person name="Green B.R."/>
            <person name="Van de Peer Y."/>
            <person name="Grigoriev I.V."/>
        </authorList>
    </citation>
    <scope>NUCLEOTIDE SEQUENCE [LARGE SCALE GENOMIC DNA]</scope>
    <source>
        <strain evidence="2 3">CCMP1335</strain>
    </source>
</reference>
<evidence type="ECO:0000313" key="3">
    <source>
        <dbReference type="Proteomes" id="UP000001449"/>
    </source>
</evidence>
<sequence>MASSQAISSRATMASCDIRTPLTEQRLLTLSSSPEFDAAIVQAAAADVLAIPNAEASCSMITDVDVDGCNTISYADTPLCSGSSAPMQTQQAASTIMKHSISMLEMNEIHDMVYLGDALDTVDVDTVVADECQPSKDSGQNGELTAGVDDDDFLFMDDKERSDDNGGLNNEQKESSASPNSVADDGMGIMSTLRRGGSDGTLNLRLVSFVHTMSEEPEECNPAKEKCEVDDTKEGFVFVADEYTVNIDAPKAERRETASNSNNKHSSTPRRSSIKNSSSSSNLQLDKKKTAPSMKRNVSFSNLEIRSYNVTLGDAACSSGAPITLDWDYDPSTTQHLPIDQYESYRHFEAPRRSKAEMLMPASHRQYLLMREAGFSRGDIQKAIEEARRVAKNRVQTRKNLKYMPMEEALESTKRKFGRLTRLGSKK</sequence>
<evidence type="ECO:0000256" key="1">
    <source>
        <dbReference type="SAM" id="MobiDB-lite"/>
    </source>
</evidence>
<accession>B8BW35</accession>
<dbReference type="eggNOG" id="ENOG502QYTT">
    <property type="taxonomic scope" value="Eukaryota"/>
</dbReference>
<dbReference type="GeneID" id="7442417"/>
<dbReference type="AlphaFoldDB" id="B8BW35"/>